<dbReference type="Proteomes" id="UP000660729">
    <property type="component" value="Unassembled WGS sequence"/>
</dbReference>
<name>A0A8H6RWD0_9PEZI</name>
<feature type="region of interest" description="Disordered" evidence="1">
    <location>
        <begin position="124"/>
        <end position="176"/>
    </location>
</feature>
<keyword evidence="3" id="KW-1185">Reference proteome</keyword>
<feature type="compositionally biased region" description="Polar residues" evidence="1">
    <location>
        <begin position="135"/>
        <end position="151"/>
    </location>
</feature>
<evidence type="ECO:0000313" key="2">
    <source>
        <dbReference type="EMBL" id="KAF7197421.1"/>
    </source>
</evidence>
<sequence>MHGTSRQWRQVKELLKSARRQYSHFKDDHSPDLSKVLNHAFSVLGLLLLDTDPALDPAPALHQDLSPNLQPLVRQSTQYQLPIYRQKKITDDKMYGIKPKWKGAIGRSTNSKFSKALKALKKSDDEVQVHRDVQETPQTPIFNPKGTLSTHASDDKENDAPASSSESPLEEDDGFVYPKKHQQKINELKRQEAIVEAFKIQAEQNVRHMQDNWCDVKERTHAAKATIEKEENRLLRVQAHRNNSERNRVPEYSTVIGNWGTKSKPQEPVKTKNHGVLFSDQTPGLIVCHTDTFPLPKNSTKKVGDKGVWVDRHGVVQEDKPRYHIIGARHRRKVKEYRIMSHGGKGLENIDEEDWAEYINLKPYGVDDDYYVKQNEDAPTLEIAHTYGKRKIDRMTSVVRLSDPVIRDINCDELEKVGQLTDESLDILLEEVRKMEGRNYLAEKE</sequence>
<proteinExistence type="predicted"/>
<dbReference type="AlphaFoldDB" id="A0A8H6RWD0"/>
<reference evidence="2" key="1">
    <citation type="submission" date="2020-04" db="EMBL/GenBank/DDBJ databases">
        <title>Draft genome resource of the tomato pathogen Pseudocercospora fuligena.</title>
        <authorList>
            <person name="Zaccaron A."/>
        </authorList>
    </citation>
    <scope>NUCLEOTIDE SEQUENCE</scope>
    <source>
        <strain evidence="2">PF001</strain>
    </source>
</reference>
<dbReference type="EMBL" id="JABCIY010000015">
    <property type="protein sequence ID" value="KAF7197421.1"/>
    <property type="molecule type" value="Genomic_DNA"/>
</dbReference>
<organism evidence="2 3">
    <name type="scientific">Pseudocercospora fuligena</name>
    <dbReference type="NCBI Taxonomy" id="685502"/>
    <lineage>
        <taxon>Eukaryota</taxon>
        <taxon>Fungi</taxon>
        <taxon>Dikarya</taxon>
        <taxon>Ascomycota</taxon>
        <taxon>Pezizomycotina</taxon>
        <taxon>Dothideomycetes</taxon>
        <taxon>Dothideomycetidae</taxon>
        <taxon>Mycosphaerellales</taxon>
        <taxon>Mycosphaerellaceae</taxon>
        <taxon>Pseudocercospora</taxon>
    </lineage>
</organism>
<evidence type="ECO:0000313" key="3">
    <source>
        <dbReference type="Proteomes" id="UP000660729"/>
    </source>
</evidence>
<evidence type="ECO:0000256" key="1">
    <source>
        <dbReference type="SAM" id="MobiDB-lite"/>
    </source>
</evidence>
<comment type="caution">
    <text evidence="2">The sequence shown here is derived from an EMBL/GenBank/DDBJ whole genome shotgun (WGS) entry which is preliminary data.</text>
</comment>
<accession>A0A8H6RWD0</accession>
<feature type="compositionally biased region" description="Basic and acidic residues" evidence="1">
    <location>
        <begin position="124"/>
        <end position="134"/>
    </location>
</feature>
<protein>
    <submittedName>
        <fullName evidence="2">Uncharacterized protein</fullName>
    </submittedName>
</protein>
<gene>
    <name evidence="2" type="ORF">HII31_01231</name>
</gene>
<dbReference type="OrthoDB" id="3881872at2759"/>